<accession>A0ABU3B955</accession>
<protein>
    <submittedName>
        <fullName evidence="2">Hydantoinase B/oxoprolinase family protein</fullName>
    </submittedName>
</protein>
<dbReference type="EMBL" id="JAVRHY010000003">
    <property type="protein sequence ID" value="MDT0617803.1"/>
    <property type="molecule type" value="Genomic_DNA"/>
</dbReference>
<keyword evidence="3" id="KW-1185">Reference proteome</keyword>
<proteinExistence type="predicted"/>
<dbReference type="PANTHER" id="PTHR11365">
    <property type="entry name" value="5-OXOPROLINASE RELATED"/>
    <property type="match status" value="1"/>
</dbReference>
<gene>
    <name evidence="2" type="ORF">RM531_04905</name>
</gene>
<evidence type="ECO:0000313" key="2">
    <source>
        <dbReference type="EMBL" id="MDT0617803.1"/>
    </source>
</evidence>
<evidence type="ECO:0000313" key="3">
    <source>
        <dbReference type="Proteomes" id="UP001259982"/>
    </source>
</evidence>
<dbReference type="InterPro" id="IPR045079">
    <property type="entry name" value="Oxoprolinase-like"/>
</dbReference>
<dbReference type="Proteomes" id="UP001259982">
    <property type="component" value="Unassembled WGS sequence"/>
</dbReference>
<dbReference type="PANTHER" id="PTHR11365:SF23">
    <property type="entry name" value="HYPOTHETICAL 5-OXOPROLINASE (EUROFUNG)-RELATED"/>
    <property type="match status" value="1"/>
</dbReference>
<comment type="caution">
    <text evidence="2">The sequence shown here is derived from an EMBL/GenBank/DDBJ whole genome shotgun (WGS) entry which is preliminary data.</text>
</comment>
<evidence type="ECO:0000259" key="1">
    <source>
        <dbReference type="Pfam" id="PF02538"/>
    </source>
</evidence>
<sequence>MTAIELSLFAHRIRAVCEEMGAVLQRAAFSPNIRDRLDFSCAVFDASGYLSAQAAHIPVHLGSMAYAMRGIVSDRDWAPGDMLVLNDPFLGGTHLPDVTMIAPLFDRGRLIAFVANRAHHADIGAESPGSMPLSSSLDEEGLVIAPTRLLCDDTIDAGVFERLVAPLRDATISRGDFSAQISANRVGLQRLQALIDAQGADGFLQALTDYNEYARRLAASALAAIPDGDYRFTDHLDDDGQGNRDLAIACRIRARQGAMQVDFTGSAGQTAGNVNCPISVTAAATLYVFRCLMPADLPGCAGAFHDIDISAPAGSLLNAQRPAAVAAGNVETSQRIVDAVLGALAEALPERIPAASHGGMNNLAMGWHEGERPWDYYETMGGGLGGGPVRTGASAVQAHMTNTRNTPVEVLERHFPVRVRRYEIRRGTGGDGRHPGGDGLLRELEFLGPARYTLLTERRRRAPWGLAGGSDGAVGDNCLNGQALPGKCQGRVGAGDRLVVASPGGGGWGPDDHACPDGGVQ</sequence>
<dbReference type="RefSeq" id="WP_311657708.1">
    <property type="nucleotide sequence ID" value="NZ_JAVRHY010000003.1"/>
</dbReference>
<feature type="domain" description="Hydantoinase B/oxoprolinase" evidence="1">
    <location>
        <begin position="3"/>
        <end position="510"/>
    </location>
</feature>
<dbReference type="Pfam" id="PF02538">
    <property type="entry name" value="Hydantoinase_B"/>
    <property type="match status" value="1"/>
</dbReference>
<organism evidence="2 3">
    <name type="scientific">Spectribacter acetivorans</name>
    <dbReference type="NCBI Taxonomy" id="3075603"/>
    <lineage>
        <taxon>Bacteria</taxon>
        <taxon>Pseudomonadati</taxon>
        <taxon>Pseudomonadota</taxon>
        <taxon>Gammaproteobacteria</taxon>
        <taxon>Salinisphaerales</taxon>
        <taxon>Salinisphaeraceae</taxon>
        <taxon>Spectribacter</taxon>
    </lineage>
</organism>
<dbReference type="InterPro" id="IPR003692">
    <property type="entry name" value="Hydantoinase_B"/>
</dbReference>
<name>A0ABU3B955_9GAMM</name>
<reference evidence="2 3" key="1">
    <citation type="submission" date="2023-09" db="EMBL/GenBank/DDBJ databases">
        <authorList>
            <person name="Rey-Velasco X."/>
        </authorList>
    </citation>
    <scope>NUCLEOTIDE SEQUENCE [LARGE SCALE GENOMIC DNA]</scope>
    <source>
        <strain evidence="2 3">P385</strain>
    </source>
</reference>